<feature type="compositionally biased region" description="Basic and acidic residues" evidence="1">
    <location>
        <begin position="58"/>
        <end position="67"/>
    </location>
</feature>
<evidence type="ECO:0000313" key="4">
    <source>
        <dbReference type="Proteomes" id="UP000245539"/>
    </source>
</evidence>
<dbReference type="InterPro" id="IPR004714">
    <property type="entry name" value="Cyt_oxidase_maturation_cbb3"/>
</dbReference>
<evidence type="ECO:0000313" key="3">
    <source>
        <dbReference type="EMBL" id="PWQ96086.1"/>
    </source>
</evidence>
<sequence length="67" mass="7313">MSALAMTLSIGVFVMLIVIVAFIFSAKSGQYDDLDGSAHRILMDDDDPRIPGNASKRNNKDNKAKND</sequence>
<dbReference type="Pfam" id="PF03597">
    <property type="entry name" value="FixS"/>
    <property type="match status" value="1"/>
</dbReference>
<keyword evidence="2" id="KW-0812">Transmembrane</keyword>
<feature type="region of interest" description="Disordered" evidence="1">
    <location>
        <begin position="43"/>
        <end position="67"/>
    </location>
</feature>
<dbReference type="AlphaFoldDB" id="A0A317CC08"/>
<evidence type="ECO:0000256" key="2">
    <source>
        <dbReference type="SAM" id="Phobius"/>
    </source>
</evidence>
<dbReference type="PANTHER" id="PTHR41532:SF1">
    <property type="entry name" value="FIXS PROTEIN"/>
    <property type="match status" value="1"/>
</dbReference>
<dbReference type="RefSeq" id="WP_109838209.1">
    <property type="nucleotide sequence ID" value="NZ_QGKM01000039.1"/>
</dbReference>
<accession>A0A317CC08</accession>
<dbReference type="Proteomes" id="UP000245539">
    <property type="component" value="Unassembled WGS sequence"/>
</dbReference>
<comment type="caution">
    <text evidence="3">The sequence shown here is derived from an EMBL/GenBank/DDBJ whole genome shotgun (WGS) entry which is preliminary data.</text>
</comment>
<evidence type="ECO:0000256" key="1">
    <source>
        <dbReference type="SAM" id="MobiDB-lite"/>
    </source>
</evidence>
<keyword evidence="4" id="KW-1185">Reference proteome</keyword>
<dbReference type="NCBIfam" id="TIGR00847">
    <property type="entry name" value="ccoS"/>
    <property type="match status" value="1"/>
</dbReference>
<dbReference type="EMBL" id="QGKM01000039">
    <property type="protein sequence ID" value="PWQ96086.1"/>
    <property type="molecule type" value="Genomic_DNA"/>
</dbReference>
<protein>
    <submittedName>
        <fullName evidence="3">Cbb3-type cytochrome oxidase assembly protein CcoS</fullName>
    </submittedName>
</protein>
<name>A0A317CC08_9GAMM</name>
<dbReference type="PANTHER" id="PTHR41532">
    <property type="entry name" value="FIXS PROTEIN"/>
    <property type="match status" value="1"/>
</dbReference>
<organism evidence="3 4">
    <name type="scientific">Leucothrix pacifica</name>
    <dbReference type="NCBI Taxonomy" id="1247513"/>
    <lineage>
        <taxon>Bacteria</taxon>
        <taxon>Pseudomonadati</taxon>
        <taxon>Pseudomonadota</taxon>
        <taxon>Gammaproteobacteria</taxon>
        <taxon>Thiotrichales</taxon>
        <taxon>Thiotrichaceae</taxon>
        <taxon>Leucothrix</taxon>
    </lineage>
</organism>
<reference evidence="3 4" key="1">
    <citation type="submission" date="2018-05" db="EMBL/GenBank/DDBJ databases">
        <title>Leucothrix arctica sp. nov., isolated from Arctic seawater.</title>
        <authorList>
            <person name="Choi A."/>
            <person name="Baek K."/>
        </authorList>
    </citation>
    <scope>NUCLEOTIDE SEQUENCE [LARGE SCALE GENOMIC DNA]</scope>
    <source>
        <strain evidence="3 4">JCM 18388</strain>
    </source>
</reference>
<keyword evidence="2" id="KW-0472">Membrane</keyword>
<feature type="transmembrane region" description="Helical" evidence="2">
    <location>
        <begin position="6"/>
        <end position="24"/>
    </location>
</feature>
<dbReference type="OrthoDB" id="9802763at2"/>
<proteinExistence type="predicted"/>
<keyword evidence="2" id="KW-1133">Transmembrane helix</keyword>
<gene>
    <name evidence="3" type="primary">ccoS</name>
    <name evidence="3" type="ORF">DKW60_13620</name>
</gene>